<keyword evidence="3" id="KW-1133">Transmembrane helix</keyword>
<comment type="subcellular location">
    <subcellularLocation>
        <location evidence="1">Membrane</location>
        <topology evidence="1">Multi-pass membrane protein</topology>
    </subcellularLocation>
</comment>
<reference evidence="5" key="2">
    <citation type="journal article" date="2024" name="Plant">
        <title>Genomic evolution and insights into agronomic trait innovations of Sesamum species.</title>
        <authorList>
            <person name="Miao H."/>
            <person name="Wang L."/>
            <person name="Qu L."/>
            <person name="Liu H."/>
            <person name="Sun Y."/>
            <person name="Le M."/>
            <person name="Wang Q."/>
            <person name="Wei S."/>
            <person name="Zheng Y."/>
            <person name="Lin W."/>
            <person name="Duan Y."/>
            <person name="Cao H."/>
            <person name="Xiong S."/>
            <person name="Wang X."/>
            <person name="Wei L."/>
            <person name="Li C."/>
            <person name="Ma Q."/>
            <person name="Ju M."/>
            <person name="Zhao R."/>
            <person name="Li G."/>
            <person name="Mu C."/>
            <person name="Tian Q."/>
            <person name="Mei H."/>
            <person name="Zhang T."/>
            <person name="Gao T."/>
            <person name="Zhang H."/>
        </authorList>
    </citation>
    <scope>NUCLEOTIDE SEQUENCE</scope>
    <source>
        <strain evidence="5">G02</strain>
    </source>
</reference>
<keyword evidence="2" id="KW-0812">Transmembrane</keyword>
<accession>A0AAW2L2N0</accession>
<evidence type="ECO:0000256" key="2">
    <source>
        <dbReference type="ARBA" id="ARBA00022692"/>
    </source>
</evidence>
<evidence type="ECO:0000313" key="5">
    <source>
        <dbReference type="EMBL" id="KAL0312520.1"/>
    </source>
</evidence>
<evidence type="ECO:0000256" key="3">
    <source>
        <dbReference type="ARBA" id="ARBA00022989"/>
    </source>
</evidence>
<gene>
    <name evidence="5" type="ORF">Sradi_5651300</name>
</gene>
<comment type="caution">
    <text evidence="5">The sequence shown here is derived from an EMBL/GenBank/DDBJ whole genome shotgun (WGS) entry which is preliminary data.</text>
</comment>
<protein>
    <submittedName>
        <fullName evidence="5">Uncharacterized protein</fullName>
    </submittedName>
</protein>
<dbReference type="AlphaFoldDB" id="A0AAW2L2N0"/>
<reference evidence="5" key="1">
    <citation type="submission" date="2020-06" db="EMBL/GenBank/DDBJ databases">
        <authorList>
            <person name="Li T."/>
            <person name="Hu X."/>
            <person name="Zhang T."/>
            <person name="Song X."/>
            <person name="Zhang H."/>
            <person name="Dai N."/>
            <person name="Sheng W."/>
            <person name="Hou X."/>
            <person name="Wei L."/>
        </authorList>
    </citation>
    <scope>NUCLEOTIDE SEQUENCE</scope>
    <source>
        <strain evidence="5">G02</strain>
        <tissue evidence="5">Leaf</tissue>
    </source>
</reference>
<dbReference type="InterPro" id="IPR020966">
    <property type="entry name" value="ALMT"/>
</dbReference>
<organism evidence="5">
    <name type="scientific">Sesamum radiatum</name>
    <name type="common">Black benniseed</name>
    <dbReference type="NCBI Taxonomy" id="300843"/>
    <lineage>
        <taxon>Eukaryota</taxon>
        <taxon>Viridiplantae</taxon>
        <taxon>Streptophyta</taxon>
        <taxon>Embryophyta</taxon>
        <taxon>Tracheophyta</taxon>
        <taxon>Spermatophyta</taxon>
        <taxon>Magnoliopsida</taxon>
        <taxon>eudicotyledons</taxon>
        <taxon>Gunneridae</taxon>
        <taxon>Pentapetalae</taxon>
        <taxon>asterids</taxon>
        <taxon>lamiids</taxon>
        <taxon>Lamiales</taxon>
        <taxon>Pedaliaceae</taxon>
        <taxon>Sesamum</taxon>
    </lineage>
</organism>
<keyword evidence="4" id="KW-0472">Membrane</keyword>
<dbReference type="GO" id="GO:0016020">
    <property type="term" value="C:membrane"/>
    <property type="evidence" value="ECO:0007669"/>
    <property type="project" value="UniProtKB-SubCell"/>
</dbReference>
<proteinExistence type="predicted"/>
<sequence>MYRYSSVQVQAPYNLRVAFQKEIQDAATEAVELVRCLGKDICNMQRSLKTLLLKRVHSSTARLQRAIDVHSYLLTSEPTDTSSKPQSTLSHALSSAFSNLSNHMAELDNKLLGQNPDPQSQPLDLYHETMRKQSRRLYSWLSREVDAFEEEGCFSSDCIPRMQALETTVPLSLATFTSFSSSLWLGSITWLKQLINSQRWLGSSLHRNKLYLLCSIVIDFRPQRWFPKNFPTMVSDSSLCCII</sequence>
<dbReference type="GO" id="GO:0015743">
    <property type="term" value="P:malate transport"/>
    <property type="evidence" value="ECO:0007669"/>
    <property type="project" value="InterPro"/>
</dbReference>
<name>A0AAW2L2N0_SESRA</name>
<dbReference type="Pfam" id="PF11744">
    <property type="entry name" value="ALMT"/>
    <property type="match status" value="1"/>
</dbReference>
<evidence type="ECO:0000256" key="1">
    <source>
        <dbReference type="ARBA" id="ARBA00004141"/>
    </source>
</evidence>
<dbReference type="EMBL" id="JACGWJ010000026">
    <property type="protein sequence ID" value="KAL0312520.1"/>
    <property type="molecule type" value="Genomic_DNA"/>
</dbReference>
<evidence type="ECO:0000256" key="4">
    <source>
        <dbReference type="ARBA" id="ARBA00023136"/>
    </source>
</evidence>